<dbReference type="EMBL" id="JAQQWN010000008">
    <property type="protein sequence ID" value="KAK8071069.1"/>
    <property type="molecule type" value="Genomic_DNA"/>
</dbReference>
<sequence length="112" mass="12164">MPQETTPAAPAPAPTSMPRSFLGLNHLKLASHDIRATQSFYTTVLPFTYLPHYDHPRADGSVFAVMFRHEPSGTLVEARQNPQQAAAHVGWDPVTWGSTPGPTSRRGRAGST</sequence>
<keyword evidence="3" id="KW-1185">Reference proteome</keyword>
<evidence type="ECO:0000256" key="1">
    <source>
        <dbReference type="SAM" id="MobiDB-lite"/>
    </source>
</evidence>
<comment type="caution">
    <text evidence="2">The sequence shown here is derived from an EMBL/GenBank/DDBJ whole genome shotgun (WGS) entry which is preliminary data.</text>
</comment>
<feature type="region of interest" description="Disordered" evidence="1">
    <location>
        <begin position="83"/>
        <end position="112"/>
    </location>
</feature>
<dbReference type="Proteomes" id="UP001433268">
    <property type="component" value="Unassembled WGS sequence"/>
</dbReference>
<name>A0ABR1VIL3_9PEZI</name>
<dbReference type="GeneID" id="92048647"/>
<dbReference type="InterPro" id="IPR029068">
    <property type="entry name" value="Glyas_Bleomycin-R_OHBP_Dase"/>
</dbReference>
<reference evidence="2 3" key="1">
    <citation type="submission" date="2023-01" db="EMBL/GenBank/DDBJ databases">
        <title>Analysis of 21 Apiospora genomes using comparative genomics revels a genus with tremendous synthesis potential of carbohydrate active enzymes and secondary metabolites.</title>
        <authorList>
            <person name="Sorensen T."/>
        </authorList>
    </citation>
    <scope>NUCLEOTIDE SEQUENCE [LARGE SCALE GENOMIC DNA]</scope>
    <source>
        <strain evidence="2 3">CBS 114990</strain>
    </source>
</reference>
<gene>
    <name evidence="2" type="ORF">PG997_011272</name>
</gene>
<dbReference type="RefSeq" id="XP_066664877.1">
    <property type="nucleotide sequence ID" value="XM_066815587.1"/>
</dbReference>
<dbReference type="Gene3D" id="3.10.180.10">
    <property type="entry name" value="2,3-Dihydroxybiphenyl 1,2-Dioxygenase, domain 1"/>
    <property type="match status" value="1"/>
</dbReference>
<organism evidence="2 3">
    <name type="scientific">Apiospora hydei</name>
    <dbReference type="NCBI Taxonomy" id="1337664"/>
    <lineage>
        <taxon>Eukaryota</taxon>
        <taxon>Fungi</taxon>
        <taxon>Dikarya</taxon>
        <taxon>Ascomycota</taxon>
        <taxon>Pezizomycotina</taxon>
        <taxon>Sordariomycetes</taxon>
        <taxon>Xylariomycetidae</taxon>
        <taxon>Amphisphaeriales</taxon>
        <taxon>Apiosporaceae</taxon>
        <taxon>Apiospora</taxon>
    </lineage>
</organism>
<protein>
    <recommendedName>
        <fullName evidence="4">VOC domain-containing protein</fullName>
    </recommendedName>
</protein>
<evidence type="ECO:0008006" key="4">
    <source>
        <dbReference type="Google" id="ProtNLM"/>
    </source>
</evidence>
<accession>A0ABR1VIL3</accession>
<evidence type="ECO:0000313" key="2">
    <source>
        <dbReference type="EMBL" id="KAK8071069.1"/>
    </source>
</evidence>
<evidence type="ECO:0000313" key="3">
    <source>
        <dbReference type="Proteomes" id="UP001433268"/>
    </source>
</evidence>
<dbReference type="SUPFAM" id="SSF54593">
    <property type="entry name" value="Glyoxalase/Bleomycin resistance protein/Dihydroxybiphenyl dioxygenase"/>
    <property type="match status" value="1"/>
</dbReference>
<proteinExistence type="predicted"/>